<dbReference type="KEGG" id="pmb:A9601_00571"/>
<evidence type="ECO:0000313" key="2">
    <source>
        <dbReference type="Proteomes" id="UP000002590"/>
    </source>
</evidence>
<organism evidence="1 2">
    <name type="scientific">Prochlorococcus marinus (strain AS9601)</name>
    <dbReference type="NCBI Taxonomy" id="146891"/>
    <lineage>
        <taxon>Bacteria</taxon>
        <taxon>Bacillati</taxon>
        <taxon>Cyanobacteriota</taxon>
        <taxon>Cyanophyceae</taxon>
        <taxon>Synechococcales</taxon>
        <taxon>Prochlorococcaceae</taxon>
        <taxon>Prochlorococcus</taxon>
    </lineage>
</organism>
<proteinExistence type="predicted"/>
<dbReference type="STRING" id="146891.A9601_00571"/>
<sequence>MLYKHHLKEFDSWLENSLMNDSDKIAFDQWIKNSPNPIYLPEIPPVNGSFRDPNGYLWCAYLIKIRVQIDNDAWEKNLNKKFSSIQNKEIIDFHNWFLNCPLRSCGIDERKTGYSYPRYDFKKRRWVGRRQSLLYLTVSTIKTNSIYFENLRDQSVDQRYKEYSY</sequence>
<dbReference type="RefSeq" id="WP_011817535.1">
    <property type="nucleotide sequence ID" value="NC_008816.1"/>
</dbReference>
<dbReference type="AlphaFoldDB" id="A2BNI4"/>
<gene>
    <name evidence="1" type="ordered locus">A9601_00571</name>
</gene>
<evidence type="ECO:0000313" key="1">
    <source>
        <dbReference type="EMBL" id="ABM69345.1"/>
    </source>
</evidence>
<accession>A2BNI4</accession>
<dbReference type="Proteomes" id="UP000002590">
    <property type="component" value="Chromosome"/>
</dbReference>
<dbReference type="EMBL" id="CP000551">
    <property type="protein sequence ID" value="ABM69345.1"/>
    <property type="molecule type" value="Genomic_DNA"/>
</dbReference>
<protein>
    <submittedName>
        <fullName evidence="1">Uncharacterized protein</fullName>
    </submittedName>
</protein>
<name>A2BNI4_PROMS</name>
<reference evidence="1 2" key="1">
    <citation type="journal article" date="2007" name="PLoS Genet.">
        <title>Patterns and implications of gene gain and loss in the evolution of Prochlorococcus.</title>
        <authorList>
            <person name="Kettler G.C."/>
            <person name="Martiny A.C."/>
            <person name="Huang K."/>
            <person name="Zucker J."/>
            <person name="Coleman M.L."/>
            <person name="Rodrigue S."/>
            <person name="Chen F."/>
            <person name="Lapidus A."/>
            <person name="Ferriera S."/>
            <person name="Johnson J."/>
            <person name="Steglich C."/>
            <person name="Church G.M."/>
            <person name="Richardson P."/>
            <person name="Chisholm S.W."/>
        </authorList>
    </citation>
    <scope>NUCLEOTIDE SEQUENCE [LARGE SCALE GENOMIC DNA]</scope>
    <source>
        <strain evidence="1 2">AS9601</strain>
    </source>
</reference>
<dbReference type="HOGENOM" id="CLU_1609352_0_0_3"/>